<comment type="caution">
    <text evidence="1">The sequence shown here is derived from an EMBL/GenBank/DDBJ whole genome shotgun (WGS) entry which is preliminary data.</text>
</comment>
<evidence type="ECO:0000313" key="2">
    <source>
        <dbReference type="Proteomes" id="UP000475862"/>
    </source>
</evidence>
<reference evidence="1 2" key="1">
    <citation type="submission" date="2019-08" db="EMBL/GenBank/DDBJ databases">
        <title>The genome of the soybean aphid Biotype 1, its phylome, world population structure and adaptation to the North American continent.</title>
        <authorList>
            <person name="Giordano R."/>
            <person name="Donthu R.K."/>
            <person name="Hernandez A.G."/>
            <person name="Wright C.L."/>
            <person name="Zimin A.V."/>
        </authorList>
    </citation>
    <scope>NUCLEOTIDE SEQUENCE [LARGE SCALE GENOMIC DNA]</scope>
    <source>
        <tissue evidence="1">Whole aphids</tissue>
    </source>
</reference>
<dbReference type="EMBL" id="VYZN01000004">
    <property type="protein sequence ID" value="KAE9543888.1"/>
    <property type="molecule type" value="Genomic_DNA"/>
</dbReference>
<proteinExistence type="predicted"/>
<sequence length="213" mass="24859">MFNKLLFIIVDNNKYSDILLKEIEKYCNNNQLYYFVNFWGRNTIPLRPLATPSLRHCGKEASCFSVLFNISNSPQVVYLKYLLAILKFLFLLELRVNKTNNNNKSITLSKCITPSEILQITHKNKNLDTKVNVIRPFTPELCQVKMCSLSMLLVWKFNFLPYRSGGNEKYVGPFLHHSPRSKIQLFKTISFLINRDGYLSSNECILIKISYKE</sequence>
<gene>
    <name evidence="1" type="ORF">AGLY_001866</name>
</gene>
<keyword evidence="2" id="KW-1185">Reference proteome</keyword>
<protein>
    <submittedName>
        <fullName evidence="1">Uncharacterized protein</fullName>
    </submittedName>
</protein>
<dbReference type="Proteomes" id="UP000475862">
    <property type="component" value="Unassembled WGS sequence"/>
</dbReference>
<name>A0A6G0U446_APHGL</name>
<organism evidence="1 2">
    <name type="scientific">Aphis glycines</name>
    <name type="common">Soybean aphid</name>
    <dbReference type="NCBI Taxonomy" id="307491"/>
    <lineage>
        <taxon>Eukaryota</taxon>
        <taxon>Metazoa</taxon>
        <taxon>Ecdysozoa</taxon>
        <taxon>Arthropoda</taxon>
        <taxon>Hexapoda</taxon>
        <taxon>Insecta</taxon>
        <taxon>Pterygota</taxon>
        <taxon>Neoptera</taxon>
        <taxon>Paraneoptera</taxon>
        <taxon>Hemiptera</taxon>
        <taxon>Sternorrhyncha</taxon>
        <taxon>Aphidomorpha</taxon>
        <taxon>Aphidoidea</taxon>
        <taxon>Aphididae</taxon>
        <taxon>Aphidini</taxon>
        <taxon>Aphis</taxon>
        <taxon>Aphis</taxon>
    </lineage>
</organism>
<accession>A0A6G0U446</accession>
<evidence type="ECO:0000313" key="1">
    <source>
        <dbReference type="EMBL" id="KAE9543888.1"/>
    </source>
</evidence>
<dbReference type="AlphaFoldDB" id="A0A6G0U446"/>